<accession>A0A9P8NVM6</accession>
<gene>
    <name evidence="2" type="ORF">OGAPHI_007276</name>
</gene>
<feature type="compositionally biased region" description="Acidic residues" evidence="1">
    <location>
        <begin position="114"/>
        <end position="124"/>
    </location>
</feature>
<feature type="region of interest" description="Disordered" evidence="1">
    <location>
        <begin position="106"/>
        <end position="128"/>
    </location>
</feature>
<dbReference type="RefSeq" id="XP_046057782.1">
    <property type="nucleotide sequence ID" value="XM_046208654.1"/>
</dbReference>
<dbReference type="AlphaFoldDB" id="A0A9P8NVM6"/>
<name>A0A9P8NVM6_9ASCO</name>
<dbReference type="OrthoDB" id="3987925at2759"/>
<organism evidence="2 3">
    <name type="scientific">Ogataea philodendri</name>
    <dbReference type="NCBI Taxonomy" id="1378263"/>
    <lineage>
        <taxon>Eukaryota</taxon>
        <taxon>Fungi</taxon>
        <taxon>Dikarya</taxon>
        <taxon>Ascomycota</taxon>
        <taxon>Saccharomycotina</taxon>
        <taxon>Pichiomycetes</taxon>
        <taxon>Pichiales</taxon>
        <taxon>Pichiaceae</taxon>
        <taxon>Ogataea</taxon>
    </lineage>
</organism>
<sequence length="372" mass="40995">MSSRLDDLIGKLSSLTVRSQETLQTNTELSQTLHNVRCELVANENKIVELNSKIESTTEYWHNLTSLALRTQLLEAQTLRDEENGLSWRATETTFENLEKEYRFLNGQSPGDQTESDLENESSDFNESNEVSIFSINDHSESTIDTVRDEHSVVTDGFHKPVFKADDEPGSEQVSPVRGFDAPYVDAISELEDSVQPELSVINQYENDCPSEILESDRESVDIGAEIIDWYRLEPRCSAVTIGVGRPVVANAATDMASGMSFKPKGSVEALSTLVKKRAPQKPLLQHNWIANLIPNSSLITSETGRIIGQPAAHTFPRSLSRNGAHSTMVINRTGRMVHHGSGSALGDVLTTRVSHAALRDALQSSLDSSNS</sequence>
<comment type="caution">
    <text evidence="2">The sequence shown here is derived from an EMBL/GenBank/DDBJ whole genome shotgun (WGS) entry which is preliminary data.</text>
</comment>
<evidence type="ECO:0000256" key="1">
    <source>
        <dbReference type="SAM" id="MobiDB-lite"/>
    </source>
</evidence>
<dbReference type="GeneID" id="70239240"/>
<proteinExistence type="predicted"/>
<reference evidence="2" key="2">
    <citation type="submission" date="2021-01" db="EMBL/GenBank/DDBJ databases">
        <authorList>
            <person name="Schikora-Tamarit M.A."/>
        </authorList>
    </citation>
    <scope>NUCLEOTIDE SEQUENCE</scope>
    <source>
        <strain evidence="2">CBS6075</strain>
    </source>
</reference>
<evidence type="ECO:0000313" key="3">
    <source>
        <dbReference type="Proteomes" id="UP000769157"/>
    </source>
</evidence>
<dbReference type="Proteomes" id="UP000769157">
    <property type="component" value="Unassembled WGS sequence"/>
</dbReference>
<dbReference type="EMBL" id="JAEUBE010000511">
    <property type="protein sequence ID" value="KAH3660071.1"/>
    <property type="molecule type" value="Genomic_DNA"/>
</dbReference>
<evidence type="ECO:0000313" key="2">
    <source>
        <dbReference type="EMBL" id="KAH3660071.1"/>
    </source>
</evidence>
<reference evidence="2" key="1">
    <citation type="journal article" date="2021" name="Open Biol.">
        <title>Shared evolutionary footprints suggest mitochondrial oxidative damage underlies multiple complex I losses in fungi.</title>
        <authorList>
            <person name="Schikora-Tamarit M.A."/>
            <person name="Marcet-Houben M."/>
            <person name="Nosek J."/>
            <person name="Gabaldon T."/>
        </authorList>
    </citation>
    <scope>NUCLEOTIDE SEQUENCE</scope>
    <source>
        <strain evidence="2">CBS6075</strain>
    </source>
</reference>
<protein>
    <submittedName>
        <fullName evidence="2">Uncharacterized protein</fullName>
    </submittedName>
</protein>
<keyword evidence="3" id="KW-1185">Reference proteome</keyword>